<name>A0A4V3G5T1_9FIRM</name>
<organism evidence="1 2">
    <name type="scientific">Halanaerobium saccharolyticum</name>
    <dbReference type="NCBI Taxonomy" id="43595"/>
    <lineage>
        <taxon>Bacteria</taxon>
        <taxon>Bacillati</taxon>
        <taxon>Bacillota</taxon>
        <taxon>Clostridia</taxon>
        <taxon>Halanaerobiales</taxon>
        <taxon>Halanaerobiaceae</taxon>
        <taxon>Halanaerobium</taxon>
    </lineage>
</organism>
<evidence type="ECO:0000313" key="1">
    <source>
        <dbReference type="EMBL" id="TDW06475.1"/>
    </source>
</evidence>
<dbReference type="RefSeq" id="WP_111570714.1">
    <property type="nucleotide sequence ID" value="NZ_QLME01000001.1"/>
</dbReference>
<gene>
    <name evidence="1" type="ORF">C8C77_105111</name>
</gene>
<proteinExistence type="predicted"/>
<evidence type="ECO:0000313" key="2">
    <source>
        <dbReference type="Proteomes" id="UP000294697"/>
    </source>
</evidence>
<dbReference type="EMBL" id="SODA01000005">
    <property type="protein sequence ID" value="TDW06475.1"/>
    <property type="molecule type" value="Genomic_DNA"/>
</dbReference>
<protein>
    <submittedName>
        <fullName evidence="1">Putative nucleic acid-binding protein</fullName>
    </submittedName>
</protein>
<reference evidence="1 2" key="1">
    <citation type="submission" date="2019-03" db="EMBL/GenBank/DDBJ databases">
        <title>Subsurface microbial communities from deep shales in Ohio and West Virginia, USA.</title>
        <authorList>
            <person name="Wrighton K."/>
        </authorList>
    </citation>
    <scope>NUCLEOTIDE SEQUENCE [LARGE SCALE GENOMIC DNA]</scope>
    <source>
        <strain evidence="1 2">MSL9.2</strain>
    </source>
</reference>
<dbReference type="OrthoDB" id="2112340at2"/>
<dbReference type="InterPro" id="IPR021799">
    <property type="entry name" value="PIN-like_prokaryotic"/>
</dbReference>
<accession>A0A4V3G5T1</accession>
<dbReference type="Proteomes" id="UP000294697">
    <property type="component" value="Unassembled WGS sequence"/>
</dbReference>
<dbReference type="Pfam" id="PF11848">
    <property type="entry name" value="DUF3368"/>
    <property type="match status" value="1"/>
</dbReference>
<sequence length="182" mass="20741">MNTERLKNFKGETIVVDNNILTDFMEITAALSFDYISILNQLFEKVKIPTPVLEDENIYDDLGSLKFIEGTIESELGYNIFIELEDSDDNTAKRLSEYDRIVIAIAGEGDLLAVSNDKPVRDICKNYDIKVTGTLGIIISAYENGIIEFSQLKDCLEFLFSEDSSCYLSNYLKSEIYTYYKI</sequence>
<comment type="caution">
    <text evidence="1">The sequence shown here is derived from an EMBL/GenBank/DDBJ whole genome shotgun (WGS) entry which is preliminary data.</text>
</comment>
<dbReference type="AlphaFoldDB" id="A0A4V3G5T1"/>